<dbReference type="EMBL" id="CP044081">
    <property type="protein sequence ID" value="QEU07967.1"/>
    <property type="molecule type" value="Genomic_DNA"/>
</dbReference>
<protein>
    <recommendedName>
        <fullName evidence="4">DUF5681 domain-containing protein</fullName>
    </recommendedName>
</protein>
<dbReference type="Proteomes" id="UP000324507">
    <property type="component" value="Chromosome"/>
</dbReference>
<sequence>MIDSTDDHMSKAVRNPDGTFARGPGRVRGSKNRVSREALEKVKELSAQAFLKLEENLERGDMRAVEYILNRVLPAGRALEVDVSAEGIRDHLEHGDFSESEARAVASVVEKLHRLERLEVLEERLNQLQALLEGGSVQ</sequence>
<accession>A0A5P2QPM0</accession>
<dbReference type="RefSeq" id="WP_150350248.1">
    <property type="nucleotide sequence ID" value="NZ_CP044081.1"/>
</dbReference>
<evidence type="ECO:0008006" key="4">
    <source>
        <dbReference type="Google" id="ProtNLM"/>
    </source>
</evidence>
<dbReference type="AlphaFoldDB" id="A0A5P2QPM0"/>
<organism evidence="2 3">
    <name type="scientific">Paracoccus yeei</name>
    <dbReference type="NCBI Taxonomy" id="147645"/>
    <lineage>
        <taxon>Bacteria</taxon>
        <taxon>Pseudomonadati</taxon>
        <taxon>Pseudomonadota</taxon>
        <taxon>Alphaproteobacteria</taxon>
        <taxon>Rhodobacterales</taxon>
        <taxon>Paracoccaceae</taxon>
        <taxon>Paracoccus</taxon>
    </lineage>
</organism>
<evidence type="ECO:0000313" key="3">
    <source>
        <dbReference type="Proteomes" id="UP000324507"/>
    </source>
</evidence>
<gene>
    <name evidence="2" type="ORF">FOB51_08080</name>
</gene>
<reference evidence="2 3" key="1">
    <citation type="submission" date="2019-09" db="EMBL/GenBank/DDBJ databases">
        <title>FDA dAtabase for Regulatory Grade micrObial Sequences (FDA-ARGOS): Supporting development and validation of Infectious Disease Dx tests.</title>
        <authorList>
            <person name="Sciortino C."/>
            <person name="Tallon L."/>
            <person name="Sadzewicz L."/>
            <person name="Vavikolanu K."/>
            <person name="Mehta A."/>
            <person name="Aluvathingal J."/>
            <person name="Nadendla S."/>
            <person name="Nandy P."/>
            <person name="Geyer C."/>
            <person name="Yan Y."/>
            <person name="Sichtig H."/>
        </authorList>
    </citation>
    <scope>NUCLEOTIDE SEQUENCE [LARGE SCALE GENOMIC DNA]</scope>
    <source>
        <strain evidence="2 3">FDAARGOS_643</strain>
    </source>
</reference>
<feature type="compositionally biased region" description="Basic and acidic residues" evidence="1">
    <location>
        <begin position="1"/>
        <end position="10"/>
    </location>
</feature>
<proteinExistence type="predicted"/>
<evidence type="ECO:0000313" key="2">
    <source>
        <dbReference type="EMBL" id="QEU07967.1"/>
    </source>
</evidence>
<evidence type="ECO:0000256" key="1">
    <source>
        <dbReference type="SAM" id="MobiDB-lite"/>
    </source>
</evidence>
<feature type="region of interest" description="Disordered" evidence="1">
    <location>
        <begin position="1"/>
        <end position="34"/>
    </location>
</feature>
<name>A0A5P2QPM0_9RHOB</name>